<keyword evidence="1 6" id="KW-0963">Cytoplasm</keyword>
<name>H3ZF39_9ALTE</name>
<keyword evidence="2 6" id="KW-0862">Zinc</keyword>
<gene>
    <name evidence="6" type="primary">hslO</name>
    <name evidence="7" type="ORF">AJE_09869</name>
</gene>
<comment type="subcellular location">
    <subcellularLocation>
        <location evidence="6">Cytoplasm</location>
    </subcellularLocation>
</comment>
<dbReference type="STRING" id="1129374.AJE_09869"/>
<dbReference type="NCBIfam" id="NF001033">
    <property type="entry name" value="PRK00114.1"/>
    <property type="match status" value="1"/>
</dbReference>
<dbReference type="InterPro" id="IPR023212">
    <property type="entry name" value="Hsp33_helix_hairpin_bin_dom_sf"/>
</dbReference>
<dbReference type="Proteomes" id="UP000012046">
    <property type="component" value="Unassembled WGS sequence"/>
</dbReference>
<dbReference type="Gene3D" id="1.10.287.480">
    <property type="entry name" value="helix hairpin bin"/>
    <property type="match status" value="1"/>
</dbReference>
<dbReference type="GO" id="GO:0042026">
    <property type="term" value="P:protein refolding"/>
    <property type="evidence" value="ECO:0007669"/>
    <property type="project" value="TreeGrafter"/>
</dbReference>
<dbReference type="Gene3D" id="3.55.30.10">
    <property type="entry name" value="Hsp33 domain"/>
    <property type="match status" value="1"/>
</dbReference>
<dbReference type="InterPro" id="IPR016153">
    <property type="entry name" value="Heat_shock_Hsp33_N"/>
</dbReference>
<dbReference type="Gene3D" id="3.90.1280.10">
    <property type="entry name" value="HSP33 redox switch-like"/>
    <property type="match status" value="1"/>
</dbReference>
<organism evidence="7 8">
    <name type="scientific">Alishewanella jeotgali KCTC 22429</name>
    <dbReference type="NCBI Taxonomy" id="1129374"/>
    <lineage>
        <taxon>Bacteria</taxon>
        <taxon>Pseudomonadati</taxon>
        <taxon>Pseudomonadota</taxon>
        <taxon>Gammaproteobacteria</taxon>
        <taxon>Alteromonadales</taxon>
        <taxon>Alteromonadaceae</taxon>
        <taxon>Alishewanella</taxon>
    </lineage>
</organism>
<keyword evidence="4 6" id="KW-0143">Chaperone</keyword>
<dbReference type="RefSeq" id="WP_008950744.1">
    <property type="nucleotide sequence ID" value="NZ_AHTH01000028.1"/>
</dbReference>
<evidence type="ECO:0000313" key="8">
    <source>
        <dbReference type="Proteomes" id="UP000012046"/>
    </source>
</evidence>
<accession>H3ZF39</accession>
<comment type="function">
    <text evidence="6">Redox regulated molecular chaperone. Protects both thermally unfolding and oxidatively damaged proteins from irreversible aggregation. Plays an important role in the bacterial defense system toward oxidative stress.</text>
</comment>
<evidence type="ECO:0000313" key="7">
    <source>
        <dbReference type="EMBL" id="EHR40857.1"/>
    </source>
</evidence>
<evidence type="ECO:0000256" key="1">
    <source>
        <dbReference type="ARBA" id="ARBA00022490"/>
    </source>
</evidence>
<dbReference type="EMBL" id="AHTH01000028">
    <property type="protein sequence ID" value="EHR40857.1"/>
    <property type="molecule type" value="Genomic_DNA"/>
</dbReference>
<feature type="disulfide bond" description="Redox-active" evidence="6">
    <location>
        <begin position="259"/>
        <end position="262"/>
    </location>
</feature>
<evidence type="ECO:0000256" key="5">
    <source>
        <dbReference type="ARBA" id="ARBA00023284"/>
    </source>
</evidence>
<dbReference type="Pfam" id="PF01430">
    <property type="entry name" value="HSP33"/>
    <property type="match status" value="1"/>
</dbReference>
<dbReference type="eggNOG" id="COG1281">
    <property type="taxonomic scope" value="Bacteria"/>
</dbReference>
<dbReference type="SUPFAM" id="SSF118352">
    <property type="entry name" value="HSP33 redox switch-like"/>
    <property type="match status" value="1"/>
</dbReference>
<evidence type="ECO:0000256" key="4">
    <source>
        <dbReference type="ARBA" id="ARBA00023186"/>
    </source>
</evidence>
<dbReference type="PATRIC" id="fig|1129374.4.peg.1965"/>
<comment type="similarity">
    <text evidence="6">Belongs to the HSP33 family.</text>
</comment>
<dbReference type="PANTHER" id="PTHR30111:SF1">
    <property type="entry name" value="33 KDA CHAPERONIN"/>
    <property type="match status" value="1"/>
</dbReference>
<evidence type="ECO:0000256" key="6">
    <source>
        <dbReference type="HAMAP-Rule" id="MF_00117"/>
    </source>
</evidence>
<comment type="PTM">
    <text evidence="6">Under oxidizing conditions two disulfide bonds are formed involving the reactive cysteines. Under reducing conditions zinc is bound to the reactive cysteines and the protein is inactive.</text>
</comment>
<dbReference type="GO" id="GO:0005737">
    <property type="term" value="C:cytoplasm"/>
    <property type="evidence" value="ECO:0007669"/>
    <property type="project" value="UniProtKB-SubCell"/>
</dbReference>
<dbReference type="AlphaFoldDB" id="H3ZF39"/>
<evidence type="ECO:0000256" key="2">
    <source>
        <dbReference type="ARBA" id="ARBA00022833"/>
    </source>
</evidence>
<keyword evidence="5 6" id="KW-0676">Redox-active center</keyword>
<dbReference type="InterPro" id="IPR000397">
    <property type="entry name" value="Heat_shock_Hsp33"/>
</dbReference>
<sequence>MSDALIRFLFQQKHVRGEIVHVQQSLNKMLEHHQYPLPVKQLLAELVVATSLLTATLKFEGEIAVQLQGNGPVRFAAVNGTHQQQFRGVVRLQSELSGAGFRDLVGEGYLVVTVTPNQGERYQGIIPLSGQSLAETLEAYFAQSEQLPTRFYIHSEILENSQAAGLMLQVLPVQQDKARDDFAELVILSDTLTAAELLHLDAEVVLHRLFHQELVEVFPPQQIGFVCGCSKQKCESALFSLGRAVVAEQMALGGLDMGCEYCNASYHFSAEELQVIYDQF</sequence>
<feature type="disulfide bond" description="Redox-active" evidence="6">
    <location>
        <begin position="227"/>
        <end position="229"/>
    </location>
</feature>
<dbReference type="HAMAP" id="MF_00117">
    <property type="entry name" value="HslO"/>
    <property type="match status" value="1"/>
</dbReference>
<keyword evidence="8" id="KW-1185">Reference proteome</keyword>
<protein>
    <recommendedName>
        <fullName evidence="6">33 kDa chaperonin</fullName>
    </recommendedName>
    <alternativeName>
        <fullName evidence="6">Heat shock protein 33 homolog</fullName>
        <shortName evidence="6">HSP33</shortName>
    </alternativeName>
</protein>
<proteinExistence type="inferred from homology"/>
<dbReference type="GO" id="GO:0044183">
    <property type="term" value="F:protein folding chaperone"/>
    <property type="evidence" value="ECO:0007669"/>
    <property type="project" value="TreeGrafter"/>
</dbReference>
<dbReference type="SUPFAM" id="SSF64397">
    <property type="entry name" value="Hsp33 domain"/>
    <property type="match status" value="1"/>
</dbReference>
<comment type="caution">
    <text evidence="7">The sequence shown here is derived from an EMBL/GenBank/DDBJ whole genome shotgun (WGS) entry which is preliminary data.</text>
</comment>
<dbReference type="PIRSF" id="PIRSF005261">
    <property type="entry name" value="Heat_shock_Hsp33"/>
    <property type="match status" value="1"/>
</dbReference>
<dbReference type="CDD" id="cd00498">
    <property type="entry name" value="Hsp33"/>
    <property type="match status" value="1"/>
</dbReference>
<dbReference type="GO" id="GO:0051082">
    <property type="term" value="F:unfolded protein binding"/>
    <property type="evidence" value="ECO:0007669"/>
    <property type="project" value="UniProtKB-UniRule"/>
</dbReference>
<reference evidence="7 8" key="1">
    <citation type="journal article" date="2012" name="J. Bacteriol.">
        <title>Genome Sequence of Extracellular-Protease-Producing Alishewanella jeotgali Isolated from Traditional Korean Fermented Seafood.</title>
        <authorList>
            <person name="Jung J."/>
            <person name="Chun J."/>
            <person name="Park W."/>
        </authorList>
    </citation>
    <scope>NUCLEOTIDE SEQUENCE [LARGE SCALE GENOMIC DNA]</scope>
    <source>
        <strain evidence="7 8">KCTC 22429</strain>
    </source>
</reference>
<dbReference type="PANTHER" id="PTHR30111">
    <property type="entry name" value="33 KDA CHAPERONIN"/>
    <property type="match status" value="1"/>
</dbReference>
<evidence type="ECO:0000256" key="3">
    <source>
        <dbReference type="ARBA" id="ARBA00023157"/>
    </source>
</evidence>
<keyword evidence="3 6" id="KW-1015">Disulfide bond</keyword>
<dbReference type="InterPro" id="IPR016154">
    <property type="entry name" value="Heat_shock_Hsp33_C"/>
</dbReference>